<evidence type="ECO:0000313" key="2">
    <source>
        <dbReference type="Proteomes" id="UP000735302"/>
    </source>
</evidence>
<dbReference type="EMBL" id="BLXT01005617">
    <property type="protein sequence ID" value="GFO24406.1"/>
    <property type="molecule type" value="Genomic_DNA"/>
</dbReference>
<accession>A0AAV4BZ57</accession>
<dbReference type="Proteomes" id="UP000735302">
    <property type="component" value="Unassembled WGS sequence"/>
</dbReference>
<name>A0AAV4BZ57_9GAST</name>
<protein>
    <submittedName>
        <fullName evidence="1">Reverse transcriptase</fullName>
    </submittedName>
</protein>
<comment type="caution">
    <text evidence="1">The sequence shown here is derived from an EMBL/GenBank/DDBJ whole genome shotgun (WGS) entry which is preliminary data.</text>
</comment>
<dbReference type="AlphaFoldDB" id="A0AAV4BZ57"/>
<keyword evidence="2" id="KW-1185">Reference proteome</keyword>
<proteinExistence type="predicted"/>
<keyword evidence="1" id="KW-0695">RNA-directed DNA polymerase</keyword>
<sequence length="101" mass="11918">MARVPTGVKDVALYCRKAELRLPLKSIAEMYKNRKATLMTMLKDSDMKCKYCTNREEKKEMKATPVDEQAYLKAFKCRAESARKRLNQKKKTQENFFKEPF</sequence>
<keyword evidence="1" id="KW-0548">Nucleotidyltransferase</keyword>
<evidence type="ECO:0000313" key="1">
    <source>
        <dbReference type="EMBL" id="GFO24406.1"/>
    </source>
</evidence>
<organism evidence="1 2">
    <name type="scientific">Plakobranchus ocellatus</name>
    <dbReference type="NCBI Taxonomy" id="259542"/>
    <lineage>
        <taxon>Eukaryota</taxon>
        <taxon>Metazoa</taxon>
        <taxon>Spiralia</taxon>
        <taxon>Lophotrochozoa</taxon>
        <taxon>Mollusca</taxon>
        <taxon>Gastropoda</taxon>
        <taxon>Heterobranchia</taxon>
        <taxon>Euthyneura</taxon>
        <taxon>Panpulmonata</taxon>
        <taxon>Sacoglossa</taxon>
        <taxon>Placobranchoidea</taxon>
        <taxon>Plakobranchidae</taxon>
        <taxon>Plakobranchus</taxon>
    </lineage>
</organism>
<keyword evidence="1" id="KW-0808">Transferase</keyword>
<dbReference type="GO" id="GO:0003964">
    <property type="term" value="F:RNA-directed DNA polymerase activity"/>
    <property type="evidence" value="ECO:0007669"/>
    <property type="project" value="UniProtKB-KW"/>
</dbReference>
<gene>
    <name evidence="1" type="ORF">PoB_005091100</name>
</gene>
<reference evidence="1 2" key="1">
    <citation type="journal article" date="2021" name="Elife">
        <title>Chloroplast acquisition without the gene transfer in kleptoplastic sea slugs, Plakobranchus ocellatus.</title>
        <authorList>
            <person name="Maeda T."/>
            <person name="Takahashi S."/>
            <person name="Yoshida T."/>
            <person name="Shimamura S."/>
            <person name="Takaki Y."/>
            <person name="Nagai Y."/>
            <person name="Toyoda A."/>
            <person name="Suzuki Y."/>
            <person name="Arimoto A."/>
            <person name="Ishii H."/>
            <person name="Satoh N."/>
            <person name="Nishiyama T."/>
            <person name="Hasebe M."/>
            <person name="Maruyama T."/>
            <person name="Minagawa J."/>
            <person name="Obokata J."/>
            <person name="Shigenobu S."/>
        </authorList>
    </citation>
    <scope>NUCLEOTIDE SEQUENCE [LARGE SCALE GENOMIC DNA]</scope>
</reference>